<dbReference type="GO" id="GO:0000139">
    <property type="term" value="C:Golgi membrane"/>
    <property type="evidence" value="ECO:0007669"/>
    <property type="project" value="TreeGrafter"/>
</dbReference>
<dbReference type="PROSITE" id="PS00914">
    <property type="entry name" value="SYNTAXIN"/>
    <property type="match status" value="1"/>
</dbReference>
<keyword evidence="5 8" id="KW-1133">Transmembrane helix</keyword>
<dbReference type="Pfam" id="PF11416">
    <property type="entry name" value="Syntaxin-5_N"/>
    <property type="match status" value="1"/>
</dbReference>
<accession>A0A120K2K1</accession>
<dbReference type="SMART" id="SM00397">
    <property type="entry name" value="t_SNARE"/>
    <property type="match status" value="1"/>
</dbReference>
<dbReference type="GO" id="GO:0048278">
    <property type="term" value="P:vesicle docking"/>
    <property type="evidence" value="ECO:0007669"/>
    <property type="project" value="TreeGrafter"/>
</dbReference>
<dbReference type="PANTHER" id="PTHR19957">
    <property type="entry name" value="SYNTAXIN"/>
    <property type="match status" value="1"/>
</dbReference>
<dbReference type="GO" id="GO:0031201">
    <property type="term" value="C:SNARE complex"/>
    <property type="evidence" value="ECO:0007669"/>
    <property type="project" value="TreeGrafter"/>
</dbReference>
<keyword evidence="7 8" id="KW-0472">Membrane</keyword>
<keyword evidence="11" id="KW-1185">Reference proteome</keyword>
<organism evidence="10 11">
    <name type="scientific">Eremothecium sinecaudum</name>
    <dbReference type="NCBI Taxonomy" id="45286"/>
    <lineage>
        <taxon>Eukaryota</taxon>
        <taxon>Fungi</taxon>
        <taxon>Dikarya</taxon>
        <taxon>Ascomycota</taxon>
        <taxon>Saccharomycotina</taxon>
        <taxon>Saccharomycetes</taxon>
        <taxon>Saccharomycetales</taxon>
        <taxon>Saccharomycetaceae</taxon>
        <taxon>Eremothecium</taxon>
    </lineage>
</organism>
<dbReference type="GO" id="GO:0005484">
    <property type="term" value="F:SNAP receptor activity"/>
    <property type="evidence" value="ECO:0007669"/>
    <property type="project" value="InterPro"/>
</dbReference>
<dbReference type="GO" id="GO:0000149">
    <property type="term" value="F:SNARE binding"/>
    <property type="evidence" value="ECO:0007669"/>
    <property type="project" value="TreeGrafter"/>
</dbReference>
<evidence type="ECO:0000256" key="5">
    <source>
        <dbReference type="ARBA" id="ARBA00022989"/>
    </source>
</evidence>
<gene>
    <name evidence="10" type="ORF">AW171_hschr63753</name>
</gene>
<evidence type="ECO:0000259" key="9">
    <source>
        <dbReference type="PROSITE" id="PS50192"/>
    </source>
</evidence>
<keyword evidence="4 8" id="KW-0812">Transmembrane</keyword>
<dbReference type="STRING" id="45286.A0A120K2K1"/>
<dbReference type="InterPro" id="IPR010989">
    <property type="entry name" value="SNARE"/>
</dbReference>
<dbReference type="EMBL" id="CP014246">
    <property type="protein sequence ID" value="AMD21780.1"/>
    <property type="molecule type" value="Genomic_DNA"/>
</dbReference>
<dbReference type="RefSeq" id="XP_017988776.1">
    <property type="nucleotide sequence ID" value="XM_018133098.1"/>
</dbReference>
<dbReference type="Pfam" id="PF05739">
    <property type="entry name" value="SNARE"/>
    <property type="match status" value="1"/>
</dbReference>
<dbReference type="InterPro" id="IPR021538">
    <property type="entry name" value="Syntaxin-5_N"/>
</dbReference>
<feature type="domain" description="T-SNARE coiled-coil homology" evidence="9">
    <location>
        <begin position="237"/>
        <end position="299"/>
    </location>
</feature>
<dbReference type="GeneID" id="28725087"/>
<evidence type="ECO:0000256" key="8">
    <source>
        <dbReference type="SAM" id="Phobius"/>
    </source>
</evidence>
<evidence type="ECO:0000313" key="11">
    <source>
        <dbReference type="Proteomes" id="UP000243052"/>
    </source>
</evidence>
<evidence type="ECO:0000313" key="10">
    <source>
        <dbReference type="EMBL" id="AMD21780.1"/>
    </source>
</evidence>
<evidence type="ECO:0000256" key="6">
    <source>
        <dbReference type="ARBA" id="ARBA00023054"/>
    </source>
</evidence>
<dbReference type="PROSITE" id="PS50192">
    <property type="entry name" value="T_SNARE"/>
    <property type="match status" value="1"/>
</dbReference>
<protein>
    <submittedName>
        <fullName evidence="10">HFL076Wp</fullName>
    </submittedName>
</protein>
<evidence type="ECO:0000256" key="1">
    <source>
        <dbReference type="ARBA" id="ARBA00004211"/>
    </source>
</evidence>
<dbReference type="SUPFAM" id="SSF47661">
    <property type="entry name" value="t-snare proteins"/>
    <property type="match status" value="1"/>
</dbReference>
<evidence type="ECO:0000256" key="3">
    <source>
        <dbReference type="ARBA" id="ARBA00022448"/>
    </source>
</evidence>
<dbReference type="GO" id="GO:0006886">
    <property type="term" value="P:intracellular protein transport"/>
    <property type="evidence" value="ECO:0007669"/>
    <property type="project" value="InterPro"/>
</dbReference>
<keyword evidence="3" id="KW-0813">Transport</keyword>
<dbReference type="InterPro" id="IPR045242">
    <property type="entry name" value="Syntaxin"/>
</dbReference>
<feature type="transmembrane region" description="Helical" evidence="8">
    <location>
        <begin position="308"/>
        <end position="327"/>
    </location>
</feature>
<dbReference type="Proteomes" id="UP000243052">
    <property type="component" value="Chromosome vi"/>
</dbReference>
<dbReference type="PANTHER" id="PTHR19957:SF3">
    <property type="entry name" value="SYNTAXIN-5"/>
    <property type="match status" value="1"/>
</dbReference>
<comment type="subcellular location">
    <subcellularLocation>
        <location evidence="1">Membrane</location>
        <topology evidence="1">Single-pass type IV membrane protein</topology>
    </subcellularLocation>
</comment>
<dbReference type="GO" id="GO:0006906">
    <property type="term" value="P:vesicle fusion"/>
    <property type="evidence" value="ECO:0007669"/>
    <property type="project" value="TreeGrafter"/>
</dbReference>
<reference evidence="10 11" key="1">
    <citation type="submission" date="2016-01" db="EMBL/GenBank/DDBJ databases">
        <title>Genome sequence of the yeast Holleya sinecauda.</title>
        <authorList>
            <person name="Dietrich F.S."/>
        </authorList>
    </citation>
    <scope>NUCLEOTIDE SEQUENCE [LARGE SCALE GENOMIC DNA]</scope>
    <source>
        <strain evidence="10 11">ATCC 58844</strain>
    </source>
</reference>
<comment type="similarity">
    <text evidence="2">Belongs to the syntaxin family.</text>
</comment>
<dbReference type="InterPro" id="IPR000727">
    <property type="entry name" value="T_SNARE_dom"/>
</dbReference>
<dbReference type="InterPro" id="IPR006012">
    <property type="entry name" value="Syntaxin/epimorphin_CS"/>
</dbReference>
<evidence type="ECO:0000256" key="4">
    <source>
        <dbReference type="ARBA" id="ARBA00022692"/>
    </source>
</evidence>
<keyword evidence="6" id="KW-0175">Coiled coil</keyword>
<proteinExistence type="inferred from homology"/>
<dbReference type="Gene3D" id="1.20.58.70">
    <property type="match status" value="1"/>
</dbReference>
<dbReference type="AlphaFoldDB" id="A0A120K2K1"/>
<evidence type="ECO:0000256" key="7">
    <source>
        <dbReference type="ARBA" id="ARBA00023136"/>
    </source>
</evidence>
<dbReference type="GO" id="GO:0006888">
    <property type="term" value="P:endoplasmic reticulum to Golgi vesicle-mediated transport"/>
    <property type="evidence" value="ECO:0007669"/>
    <property type="project" value="TreeGrafter"/>
</dbReference>
<name>A0A120K2K1_9SACH</name>
<dbReference type="CDD" id="cd15844">
    <property type="entry name" value="SNARE_syntaxin5"/>
    <property type="match status" value="1"/>
</dbReference>
<dbReference type="OrthoDB" id="421009at2759"/>
<sequence>MDIKDRTLEFQQSVTTYSKRHAKQLNGLGGGQEREPQPLKKSEFQQRASQISHHIAEVAQLLGKLAQLAKRKPMFNDNPIEIAEMTYLIRRRIHNIEHEMTELSKHCSKNGSLESKGATQAIQHTKNVVNLLNTKMKNVSGDFKSVLEARQKLEIANKDRWERIGSDGTKGPGGSMQGDVGRNLTAAAATAVSYNSANPFMSSVIEEDSRSNASASDQLIFPSEQALLLEEQQNANQIYLHERSRAVETIESTIQEVGNLFQQLAHMVQEQGETIQRIDANVEDIDLNISGAQRELLKYLDRISSNRWMAVKIFAIIFIFFLIWVLIS</sequence>
<evidence type="ECO:0000256" key="2">
    <source>
        <dbReference type="ARBA" id="ARBA00009063"/>
    </source>
</evidence>